<evidence type="ECO:0000313" key="3">
    <source>
        <dbReference type="Proteomes" id="UP000256900"/>
    </source>
</evidence>
<proteinExistence type="predicted"/>
<dbReference type="Pfam" id="PF18856">
    <property type="entry name" value="baeRF_family12"/>
    <property type="match status" value="1"/>
</dbReference>
<dbReference type="Proteomes" id="UP000256900">
    <property type="component" value="Unassembled WGS sequence"/>
</dbReference>
<comment type="caution">
    <text evidence="2">The sequence shown here is derived from an EMBL/GenBank/DDBJ whole genome shotgun (WGS) entry which is preliminary data.</text>
</comment>
<dbReference type="AlphaFoldDB" id="A0A3D9Z0X5"/>
<gene>
    <name evidence="2" type="ORF">DES32_0042</name>
</gene>
<name>A0A3D9Z0X5_9HYPH</name>
<accession>A0A3D9Z0X5</accession>
<dbReference type="RefSeq" id="WP_115834687.1">
    <property type="nucleotide sequence ID" value="NZ_CP025086.1"/>
</dbReference>
<feature type="region of interest" description="Disordered" evidence="1">
    <location>
        <begin position="45"/>
        <end position="71"/>
    </location>
</feature>
<keyword evidence="3" id="KW-1185">Reference proteome</keyword>
<sequence>MKNVRIPWGAWVVVCDGQKALFLHNDGDAELLNLRPLEVLAETHPSTTELGTGKPGRTFQSHGPGRSAVEAPDYHTEAEVDFLRKVAGIIDTAASEGKTKHLVLIAPPKALGIVREALTPAARAIMTAEIHKDLVHLPIGTIETHLAAAE</sequence>
<dbReference type="EMBL" id="QUMO01000001">
    <property type="protein sequence ID" value="REF88834.1"/>
    <property type="molecule type" value="Genomic_DNA"/>
</dbReference>
<organism evidence="2 3">
    <name type="scientific">Methylovirgula ligni</name>
    <dbReference type="NCBI Taxonomy" id="569860"/>
    <lineage>
        <taxon>Bacteria</taxon>
        <taxon>Pseudomonadati</taxon>
        <taxon>Pseudomonadota</taxon>
        <taxon>Alphaproteobacteria</taxon>
        <taxon>Hyphomicrobiales</taxon>
        <taxon>Beijerinckiaceae</taxon>
        <taxon>Methylovirgula</taxon>
    </lineage>
</organism>
<protein>
    <submittedName>
        <fullName evidence="2">Protein required for attachment to host cells</fullName>
    </submittedName>
</protein>
<evidence type="ECO:0000256" key="1">
    <source>
        <dbReference type="SAM" id="MobiDB-lite"/>
    </source>
</evidence>
<dbReference type="InterPro" id="IPR041374">
    <property type="entry name" value="BaeRF_family12"/>
</dbReference>
<dbReference type="OrthoDB" id="9812459at2"/>
<evidence type="ECO:0000313" key="2">
    <source>
        <dbReference type="EMBL" id="REF88834.1"/>
    </source>
</evidence>
<reference evidence="2 3" key="1">
    <citation type="submission" date="2018-08" db="EMBL/GenBank/DDBJ databases">
        <title>Genomic Encyclopedia of Type Strains, Phase IV (KMG-IV): sequencing the most valuable type-strain genomes for metagenomic binning, comparative biology and taxonomic classification.</title>
        <authorList>
            <person name="Goeker M."/>
        </authorList>
    </citation>
    <scope>NUCLEOTIDE SEQUENCE [LARGE SCALE GENOMIC DNA]</scope>
    <source>
        <strain evidence="2 3">BW863</strain>
    </source>
</reference>